<gene>
    <name evidence="2" type="ORF">SAMN04489798_3818</name>
</gene>
<dbReference type="AlphaFoldDB" id="A0A1H0MAH7"/>
<sequence>MTNDPKRTDLDEEEDEPTEEEIKRQERARQDWKHDDSRDLSDRDEERPLKP</sequence>
<protein>
    <submittedName>
        <fullName evidence="2">Uncharacterized protein</fullName>
    </submittedName>
</protein>
<dbReference type="RefSeq" id="WP_167360494.1">
    <property type="nucleotide sequence ID" value="NZ_LT629705.1"/>
</dbReference>
<accession>A0A1H0MAH7</accession>
<evidence type="ECO:0000256" key="1">
    <source>
        <dbReference type="SAM" id="MobiDB-lite"/>
    </source>
</evidence>
<dbReference type="EMBL" id="LT629705">
    <property type="protein sequence ID" value="SDO77423.1"/>
    <property type="molecule type" value="Genomic_DNA"/>
</dbReference>
<feature type="region of interest" description="Disordered" evidence="1">
    <location>
        <begin position="1"/>
        <end position="51"/>
    </location>
</feature>
<feature type="compositionally biased region" description="Basic and acidic residues" evidence="1">
    <location>
        <begin position="20"/>
        <end position="51"/>
    </location>
</feature>
<dbReference type="Proteomes" id="UP000198827">
    <property type="component" value="Chromosome I"/>
</dbReference>
<name>A0A1H0MAH7_9PSED</name>
<reference evidence="2 3" key="1">
    <citation type="submission" date="2016-10" db="EMBL/GenBank/DDBJ databases">
        <authorList>
            <person name="de Groot N.N."/>
        </authorList>
    </citation>
    <scope>NUCLEOTIDE SEQUENCE [LARGE SCALE GENOMIC DNA]</scope>
    <source>
        <strain evidence="2 3">CECT 7543</strain>
    </source>
</reference>
<evidence type="ECO:0000313" key="3">
    <source>
        <dbReference type="Proteomes" id="UP000198827"/>
    </source>
</evidence>
<organism evidence="2 3">
    <name type="scientific">Pseudomonas arsenicoxydans</name>
    <dbReference type="NCBI Taxonomy" id="702115"/>
    <lineage>
        <taxon>Bacteria</taxon>
        <taxon>Pseudomonadati</taxon>
        <taxon>Pseudomonadota</taxon>
        <taxon>Gammaproteobacteria</taxon>
        <taxon>Pseudomonadales</taxon>
        <taxon>Pseudomonadaceae</taxon>
        <taxon>Pseudomonas</taxon>
    </lineage>
</organism>
<evidence type="ECO:0000313" key="2">
    <source>
        <dbReference type="EMBL" id="SDO77423.1"/>
    </source>
</evidence>
<feature type="compositionally biased region" description="Acidic residues" evidence="1">
    <location>
        <begin position="10"/>
        <end position="19"/>
    </location>
</feature>
<proteinExistence type="predicted"/>